<dbReference type="AlphaFoldDB" id="A0AAW0LAN1"/>
<gene>
    <name evidence="2" type="ORF">CFP56_006696</name>
</gene>
<sequence length="651" mass="74205">MVHFPSDLHFDIVSRLPIKSLLRFKCVSQLWCNMIDDPSLAYMHLTRSVEEPKMLILDHQTKNPDTSRFTEVAGGFLKADMKLVTKFAKSKACFLESCCNGLLCFAKNYDDRVLVLSSWRPISKGPLCLLAGRPIFACGALHWFVYAHVDRDALKGKYIVSFDVGKEEFGSISPPKYYSSSHLLDLGGNLAMVDRSFDSHIEIWVMKEYKKKEWVQEYKIDVNPRLGILDDFWVEVIGLWEFGEILLRYRASFISYNPKTDVKRYIEILDLHFDIVSRLPVKSLLRFKCVSQLWCNMIDDPSLAYMHLTRSVEEPKMLILDHQTKNPDTSRFTEVAGGFLKADMKLVTKFAKSKACFLESCCNGLLCFAKIYGDRVLVLFNPLRQEVIALPPHRASYTKKSKYGLGFDSSTNTYKVVRVFSRGGSFNMGADVYTLGTSSWRPISKGPLCLLAGRPIFACGALHWFVHPYVDRDALKGKYIVSFDVGKEEFGWISPPKYYSSSHLLDLGGNLAMVDRSFDSHIEIWVMKEYKKKEWVKEYKIDIYPPLGISDSSLVEVIGLWEFGEILLRNRESFISYNLKTGVKRYIEILGHDVEVLYHMGSLLSISKFQTKQGCETTLAFSYTSKQSSVFLHQSGQAGLHKGLAPLPGQI</sequence>
<dbReference type="EMBL" id="PKMF04000142">
    <property type="protein sequence ID" value="KAK7847378.1"/>
    <property type="molecule type" value="Genomic_DNA"/>
</dbReference>
<dbReference type="InterPro" id="IPR017451">
    <property type="entry name" value="F-box-assoc_interact_dom"/>
</dbReference>
<dbReference type="PANTHER" id="PTHR31111:SF136">
    <property type="entry name" value="F-BOX ASSOCIATED DOMAIN-CONTAINING PROTEIN"/>
    <property type="match status" value="1"/>
</dbReference>
<dbReference type="InterPro" id="IPR001810">
    <property type="entry name" value="F-box_dom"/>
</dbReference>
<evidence type="ECO:0000313" key="3">
    <source>
        <dbReference type="Proteomes" id="UP000237347"/>
    </source>
</evidence>
<evidence type="ECO:0000259" key="1">
    <source>
        <dbReference type="PROSITE" id="PS50181"/>
    </source>
</evidence>
<dbReference type="InterPro" id="IPR036047">
    <property type="entry name" value="F-box-like_dom_sf"/>
</dbReference>
<dbReference type="SMART" id="SM00256">
    <property type="entry name" value="FBOX"/>
    <property type="match status" value="2"/>
</dbReference>
<dbReference type="PANTHER" id="PTHR31111">
    <property type="entry name" value="BNAA05G37150D PROTEIN-RELATED"/>
    <property type="match status" value="1"/>
</dbReference>
<accession>A0AAW0LAN1</accession>
<dbReference type="InterPro" id="IPR013187">
    <property type="entry name" value="F-box-assoc_dom_typ3"/>
</dbReference>
<comment type="caution">
    <text evidence="2">The sequence shown here is derived from an EMBL/GenBank/DDBJ whole genome shotgun (WGS) entry which is preliminary data.</text>
</comment>
<dbReference type="SUPFAM" id="SSF81383">
    <property type="entry name" value="F-box domain"/>
    <property type="match status" value="2"/>
</dbReference>
<keyword evidence="3" id="KW-1185">Reference proteome</keyword>
<reference evidence="2 3" key="1">
    <citation type="journal article" date="2018" name="Sci. Data">
        <title>The draft genome sequence of cork oak.</title>
        <authorList>
            <person name="Ramos A.M."/>
            <person name="Usie A."/>
            <person name="Barbosa P."/>
            <person name="Barros P.M."/>
            <person name="Capote T."/>
            <person name="Chaves I."/>
            <person name="Simoes F."/>
            <person name="Abreu I."/>
            <person name="Carrasquinho I."/>
            <person name="Faro C."/>
            <person name="Guimaraes J.B."/>
            <person name="Mendonca D."/>
            <person name="Nobrega F."/>
            <person name="Rodrigues L."/>
            <person name="Saibo N.J.M."/>
            <person name="Varela M.C."/>
            <person name="Egas C."/>
            <person name="Matos J."/>
            <person name="Miguel C.M."/>
            <person name="Oliveira M.M."/>
            <person name="Ricardo C.P."/>
            <person name="Goncalves S."/>
        </authorList>
    </citation>
    <scope>NUCLEOTIDE SEQUENCE [LARGE SCALE GENOMIC DNA]</scope>
    <source>
        <strain evidence="3">cv. HL8</strain>
    </source>
</reference>
<dbReference type="NCBIfam" id="TIGR01640">
    <property type="entry name" value="F_box_assoc_1"/>
    <property type="match status" value="2"/>
</dbReference>
<feature type="domain" description="F-box" evidence="1">
    <location>
        <begin position="1"/>
        <end position="45"/>
    </location>
</feature>
<dbReference type="Gene3D" id="1.20.1280.50">
    <property type="match status" value="2"/>
</dbReference>
<organism evidence="2 3">
    <name type="scientific">Quercus suber</name>
    <name type="common">Cork oak</name>
    <dbReference type="NCBI Taxonomy" id="58331"/>
    <lineage>
        <taxon>Eukaryota</taxon>
        <taxon>Viridiplantae</taxon>
        <taxon>Streptophyta</taxon>
        <taxon>Embryophyta</taxon>
        <taxon>Tracheophyta</taxon>
        <taxon>Spermatophyta</taxon>
        <taxon>Magnoliopsida</taxon>
        <taxon>eudicotyledons</taxon>
        <taxon>Gunneridae</taxon>
        <taxon>Pentapetalae</taxon>
        <taxon>rosids</taxon>
        <taxon>fabids</taxon>
        <taxon>Fagales</taxon>
        <taxon>Fagaceae</taxon>
        <taxon>Quercus</taxon>
    </lineage>
</organism>
<name>A0AAW0LAN1_QUESU</name>
<dbReference type="Pfam" id="PF08268">
    <property type="entry name" value="FBA_3"/>
    <property type="match status" value="2"/>
</dbReference>
<evidence type="ECO:0000313" key="2">
    <source>
        <dbReference type="EMBL" id="KAK7847378.1"/>
    </source>
</evidence>
<dbReference type="Proteomes" id="UP000237347">
    <property type="component" value="Unassembled WGS sequence"/>
</dbReference>
<proteinExistence type="predicted"/>
<dbReference type="PROSITE" id="PS50181">
    <property type="entry name" value="FBOX"/>
    <property type="match status" value="1"/>
</dbReference>
<dbReference type="Pfam" id="PF00646">
    <property type="entry name" value="F-box"/>
    <property type="match status" value="1"/>
</dbReference>
<protein>
    <submittedName>
        <fullName evidence="2">F-box protein</fullName>
    </submittedName>
</protein>